<dbReference type="GO" id="GO:0016747">
    <property type="term" value="F:acyltransferase activity, transferring groups other than amino-acyl groups"/>
    <property type="evidence" value="ECO:0007669"/>
    <property type="project" value="InterPro"/>
</dbReference>
<keyword evidence="3" id="KW-1185">Reference proteome</keyword>
<protein>
    <submittedName>
        <fullName evidence="2">N-acetyltransferase</fullName>
    </submittedName>
</protein>
<accession>A0A8J3BTL8</accession>
<dbReference type="AlphaFoldDB" id="A0A8J3BTL8"/>
<evidence type="ECO:0000313" key="3">
    <source>
        <dbReference type="Proteomes" id="UP000662200"/>
    </source>
</evidence>
<dbReference type="EMBL" id="BMQC01000015">
    <property type="protein sequence ID" value="GGK39355.1"/>
    <property type="molecule type" value="Genomic_DNA"/>
</dbReference>
<dbReference type="InterPro" id="IPR016181">
    <property type="entry name" value="Acyl_CoA_acyltransferase"/>
</dbReference>
<dbReference type="Gene3D" id="3.40.630.30">
    <property type="match status" value="1"/>
</dbReference>
<organism evidence="2 3">
    <name type="scientific">Pilimelia terevasa</name>
    <dbReference type="NCBI Taxonomy" id="53372"/>
    <lineage>
        <taxon>Bacteria</taxon>
        <taxon>Bacillati</taxon>
        <taxon>Actinomycetota</taxon>
        <taxon>Actinomycetes</taxon>
        <taxon>Micromonosporales</taxon>
        <taxon>Micromonosporaceae</taxon>
        <taxon>Pilimelia</taxon>
    </lineage>
</organism>
<dbReference type="Pfam" id="PF00583">
    <property type="entry name" value="Acetyltransf_1"/>
    <property type="match status" value="1"/>
</dbReference>
<dbReference type="SUPFAM" id="SSF55729">
    <property type="entry name" value="Acyl-CoA N-acyltransferases (Nat)"/>
    <property type="match status" value="1"/>
</dbReference>
<dbReference type="PROSITE" id="PS51186">
    <property type="entry name" value="GNAT"/>
    <property type="match status" value="1"/>
</dbReference>
<dbReference type="RefSeq" id="WP_189115432.1">
    <property type="nucleotide sequence ID" value="NZ_BMQC01000015.1"/>
</dbReference>
<reference evidence="2" key="2">
    <citation type="submission" date="2020-09" db="EMBL/GenBank/DDBJ databases">
        <authorList>
            <person name="Sun Q."/>
            <person name="Ohkuma M."/>
        </authorList>
    </citation>
    <scope>NUCLEOTIDE SEQUENCE</scope>
    <source>
        <strain evidence="2">JCM 3091</strain>
    </source>
</reference>
<name>A0A8J3BTL8_9ACTN</name>
<proteinExistence type="predicted"/>
<dbReference type="Proteomes" id="UP000662200">
    <property type="component" value="Unassembled WGS sequence"/>
</dbReference>
<feature type="domain" description="N-acetyltransferase" evidence="1">
    <location>
        <begin position="118"/>
        <end position="265"/>
    </location>
</feature>
<sequence>MDVRSLAFRTDLALLRWGGSQIEDHGSYLVVRTPGNPTFHWGNFTLLARPPAPADMDELLAASDARFPDSRHRTFGVDGVHDQSADLAPLVRAGLALNRGAVMTAQAVHEPPRPDRTAQYRPLVTDDDWAQRVALAVACNDEISPPEYLVFAHRKAAYERGLVEAGHGAWWGAFVDGRLASAMGLFRASPGLARFQSVQTHPDLRGRGLAGTLVHRVSQYGFAELDAGTLVMVADPDYSAIRVYRSVGFTDSEHQSQVEQFDRYA</sequence>
<reference evidence="2" key="1">
    <citation type="journal article" date="2014" name="Int. J. Syst. Evol. Microbiol.">
        <title>Complete genome sequence of Corynebacterium casei LMG S-19264T (=DSM 44701T), isolated from a smear-ripened cheese.</title>
        <authorList>
            <consortium name="US DOE Joint Genome Institute (JGI-PGF)"/>
            <person name="Walter F."/>
            <person name="Albersmeier A."/>
            <person name="Kalinowski J."/>
            <person name="Ruckert C."/>
        </authorList>
    </citation>
    <scope>NUCLEOTIDE SEQUENCE</scope>
    <source>
        <strain evidence="2">JCM 3091</strain>
    </source>
</reference>
<evidence type="ECO:0000259" key="1">
    <source>
        <dbReference type="PROSITE" id="PS51186"/>
    </source>
</evidence>
<gene>
    <name evidence="2" type="ORF">GCM10010124_35090</name>
</gene>
<evidence type="ECO:0000313" key="2">
    <source>
        <dbReference type="EMBL" id="GGK39355.1"/>
    </source>
</evidence>
<dbReference type="InterPro" id="IPR000182">
    <property type="entry name" value="GNAT_dom"/>
</dbReference>
<comment type="caution">
    <text evidence="2">The sequence shown here is derived from an EMBL/GenBank/DDBJ whole genome shotgun (WGS) entry which is preliminary data.</text>
</comment>